<dbReference type="InterPro" id="IPR033473">
    <property type="entry name" value="Atos-like_C"/>
</dbReference>
<dbReference type="PANTHER" id="PTHR45928:SF1">
    <property type="entry name" value="RE38146P"/>
    <property type="match status" value="1"/>
</dbReference>
<keyword evidence="5" id="KW-0677">Repeat</keyword>
<keyword evidence="7 12" id="KW-1133">Transmembrane helix</keyword>
<feature type="transmembrane region" description="Helical" evidence="12">
    <location>
        <begin position="268"/>
        <end position="289"/>
    </location>
</feature>
<evidence type="ECO:0000256" key="8">
    <source>
        <dbReference type="ARBA" id="ARBA00023128"/>
    </source>
</evidence>
<dbReference type="Pfam" id="PF13889">
    <property type="entry name" value="Chromosome_seg"/>
    <property type="match status" value="1"/>
</dbReference>
<dbReference type="InterPro" id="IPR023395">
    <property type="entry name" value="MCP_dom_sf"/>
</dbReference>
<dbReference type="InterPro" id="IPR018108">
    <property type="entry name" value="MCP_transmembrane"/>
</dbReference>
<dbReference type="Pfam" id="PF00153">
    <property type="entry name" value="Mito_carr"/>
    <property type="match status" value="3"/>
</dbReference>
<feature type="compositionally biased region" description="Low complexity" evidence="11">
    <location>
        <begin position="447"/>
        <end position="465"/>
    </location>
</feature>
<dbReference type="PROSITE" id="PS50920">
    <property type="entry name" value="SOLCAR"/>
    <property type="match status" value="3"/>
</dbReference>
<comment type="similarity">
    <text evidence="2">Belongs to the mitochondrial carrier (TC 2.A.29) family.</text>
</comment>
<dbReference type="Pfam" id="PF13915">
    <property type="entry name" value="DUF4210"/>
    <property type="match status" value="1"/>
</dbReference>
<dbReference type="PANTHER" id="PTHR45928">
    <property type="entry name" value="RE38146P"/>
    <property type="match status" value="1"/>
</dbReference>
<evidence type="ECO:0000313" key="14">
    <source>
        <dbReference type="EMBL" id="CAG8477747.1"/>
    </source>
</evidence>
<evidence type="ECO:0000256" key="4">
    <source>
        <dbReference type="ARBA" id="ARBA00022692"/>
    </source>
</evidence>
<gene>
    <name evidence="14" type="ORF">ALEPTO_LOCUS2327</name>
</gene>
<feature type="region of interest" description="Disordered" evidence="11">
    <location>
        <begin position="1"/>
        <end position="37"/>
    </location>
</feature>
<keyword evidence="15" id="KW-1185">Reference proteome</keyword>
<keyword evidence="6" id="KW-0999">Mitochondrion inner membrane</keyword>
<feature type="compositionally biased region" description="Low complexity" evidence="11">
    <location>
        <begin position="421"/>
        <end position="440"/>
    </location>
</feature>
<sequence length="744" mass="81587">MTSVTGRTASQTTNNTTTSQTPKIVISPPKTKTNSTASTTVSTAAAKERIGAIHGFLIGGAAACAAVTFTNPWEVVKTRFQLQGEGELARASANSPKPYKNIFQAFYIISRYEGLRGIQQGLGPAYAYQLVMNGLRLGLYDPIRNSLTSTFNASNTSMAISMAAAGISGIVGAAIGSPLYLVKTRMQAHVKTRMQAHSPQFAVGHQHSYRNTFHALTSIWREGGLPGLYRGADASMLRTGVGSSVQLSSYFLVKRWAIQKTGMSDNDILIHSFSSMVTGVFVCIAMNPFDVISTRMYNQKADESGKGSLYKNTFDCFAKTIRAEGIMGLYKGFGAHYLRIGPMAMSGIRGHSGTPESNFQKDHHQQTLGFFGLGTGNNSVAPSPIMPTIPVAYSSSPNLPEGTTLPININNHHSRRANVYYPPSRYHPHSSSPYQQQQHHAYNNRTPGSSYASIASSPPMSPSLRSMRRGSLGGQNSELFGSLVGSYEESILNGRMSTAPSKPITFIAQIGVLGRGKCKSSLKCPPHANLIFPAYFYNLEDDDNPTPYVGNVDLENGLIGERFKRFPGGYRLPLKGQLQMVIKNQNKTAVKFFLVPYDFSDIPAGYKTFIRQKSYSVPSSLSPFEVEESSSSSPHSSKPVLRYAIHLQFCSPAKRKLYLYKYIRVVFANRVPDGSEKLNIISEGPGEPRYVPIGSYNGLLQGLSFMSDEGEDKDEEKHARKLRKREKSKKVVEQKDIELVENEN</sequence>
<keyword evidence="3" id="KW-0813">Transport</keyword>
<dbReference type="Proteomes" id="UP000789508">
    <property type="component" value="Unassembled WGS sequence"/>
</dbReference>
<comment type="caution">
    <text evidence="14">The sequence shown here is derived from an EMBL/GenBank/DDBJ whole genome shotgun (WGS) entry which is preliminary data.</text>
</comment>
<keyword evidence="8" id="KW-0496">Mitochondrion</keyword>
<reference evidence="14" key="1">
    <citation type="submission" date="2021-06" db="EMBL/GenBank/DDBJ databases">
        <authorList>
            <person name="Kallberg Y."/>
            <person name="Tangrot J."/>
            <person name="Rosling A."/>
        </authorList>
    </citation>
    <scope>NUCLEOTIDE SEQUENCE</scope>
    <source>
        <strain evidence="14">FL130A</strain>
    </source>
</reference>
<dbReference type="InterPro" id="IPR025261">
    <property type="entry name" value="Atos-like_cons_dom"/>
</dbReference>
<feature type="transmembrane region" description="Helical" evidence="12">
    <location>
        <begin position="158"/>
        <end position="182"/>
    </location>
</feature>
<evidence type="ECO:0000256" key="1">
    <source>
        <dbReference type="ARBA" id="ARBA00004448"/>
    </source>
</evidence>
<dbReference type="SUPFAM" id="SSF103506">
    <property type="entry name" value="Mitochondrial carrier"/>
    <property type="match status" value="1"/>
</dbReference>
<evidence type="ECO:0000256" key="12">
    <source>
        <dbReference type="SAM" id="Phobius"/>
    </source>
</evidence>
<evidence type="ECO:0000256" key="7">
    <source>
        <dbReference type="ARBA" id="ARBA00022989"/>
    </source>
</evidence>
<dbReference type="Gene3D" id="1.50.40.10">
    <property type="entry name" value="Mitochondrial carrier domain"/>
    <property type="match status" value="1"/>
</dbReference>
<organism evidence="14 15">
    <name type="scientific">Ambispora leptoticha</name>
    <dbReference type="NCBI Taxonomy" id="144679"/>
    <lineage>
        <taxon>Eukaryota</taxon>
        <taxon>Fungi</taxon>
        <taxon>Fungi incertae sedis</taxon>
        <taxon>Mucoromycota</taxon>
        <taxon>Glomeromycotina</taxon>
        <taxon>Glomeromycetes</taxon>
        <taxon>Archaeosporales</taxon>
        <taxon>Ambisporaceae</taxon>
        <taxon>Ambispora</taxon>
    </lineage>
</organism>
<feature type="repeat" description="Solcar" evidence="10">
    <location>
        <begin position="156"/>
        <end position="256"/>
    </location>
</feature>
<accession>A0A9N8Z715</accession>
<evidence type="ECO:0000259" key="13">
    <source>
        <dbReference type="SMART" id="SM01177"/>
    </source>
</evidence>
<dbReference type="OrthoDB" id="6703404at2759"/>
<evidence type="ECO:0000256" key="10">
    <source>
        <dbReference type="PROSITE-ProRule" id="PRU00282"/>
    </source>
</evidence>
<evidence type="ECO:0000256" key="11">
    <source>
        <dbReference type="SAM" id="MobiDB-lite"/>
    </source>
</evidence>
<feature type="region of interest" description="Disordered" evidence="11">
    <location>
        <begin position="421"/>
        <end position="470"/>
    </location>
</feature>
<feature type="repeat" description="Solcar" evidence="10">
    <location>
        <begin position="50"/>
        <end position="146"/>
    </location>
</feature>
<evidence type="ECO:0000256" key="6">
    <source>
        <dbReference type="ARBA" id="ARBA00022792"/>
    </source>
</evidence>
<dbReference type="SMART" id="SM01177">
    <property type="entry name" value="DUF4210"/>
    <property type="match status" value="1"/>
</dbReference>
<feature type="compositionally biased region" description="Low complexity" evidence="11">
    <location>
        <begin position="10"/>
        <end position="21"/>
    </location>
</feature>
<evidence type="ECO:0000313" key="15">
    <source>
        <dbReference type="Proteomes" id="UP000789508"/>
    </source>
</evidence>
<name>A0A9N8Z715_9GLOM</name>
<evidence type="ECO:0000256" key="2">
    <source>
        <dbReference type="ARBA" id="ARBA00006375"/>
    </source>
</evidence>
<keyword evidence="9 10" id="KW-0472">Membrane</keyword>
<feature type="repeat" description="Solcar" evidence="10">
    <location>
        <begin position="266"/>
        <end position="357"/>
    </location>
</feature>
<proteinExistence type="inferred from homology"/>
<keyword evidence="4 10" id="KW-0812">Transmembrane</keyword>
<feature type="region of interest" description="Disordered" evidence="11">
    <location>
        <begin position="707"/>
        <end position="727"/>
    </location>
</feature>
<dbReference type="AlphaFoldDB" id="A0A9N8Z715"/>
<feature type="domain" description="Atos-like conserved" evidence="13">
    <location>
        <begin position="483"/>
        <end position="549"/>
    </location>
</feature>
<dbReference type="EMBL" id="CAJVPS010000332">
    <property type="protein sequence ID" value="CAG8477747.1"/>
    <property type="molecule type" value="Genomic_DNA"/>
</dbReference>
<comment type="subcellular location">
    <subcellularLocation>
        <location evidence="1">Mitochondrion inner membrane</location>
        <topology evidence="1">Multi-pass membrane protein</topology>
    </subcellularLocation>
</comment>
<dbReference type="GO" id="GO:0005743">
    <property type="term" value="C:mitochondrial inner membrane"/>
    <property type="evidence" value="ECO:0007669"/>
    <property type="project" value="UniProtKB-SubCell"/>
</dbReference>
<protein>
    <submittedName>
        <fullName evidence="14">7053_t:CDS:1</fullName>
    </submittedName>
</protein>
<evidence type="ECO:0000256" key="9">
    <source>
        <dbReference type="ARBA" id="ARBA00023136"/>
    </source>
</evidence>
<evidence type="ECO:0000256" key="3">
    <source>
        <dbReference type="ARBA" id="ARBA00022448"/>
    </source>
</evidence>
<evidence type="ECO:0000256" key="5">
    <source>
        <dbReference type="ARBA" id="ARBA00022737"/>
    </source>
</evidence>
<dbReference type="InterPro" id="IPR051508">
    <property type="entry name" value="Mito_Carrier_Antiporter"/>
</dbReference>